<evidence type="ECO:0000313" key="1">
    <source>
        <dbReference type="EMBL" id="KAI3782058.1"/>
    </source>
</evidence>
<reference evidence="2" key="1">
    <citation type="journal article" date="2022" name="Mol. Ecol. Resour.">
        <title>The genomes of chicory, endive, great burdock and yacon provide insights into Asteraceae palaeo-polyploidization history and plant inulin production.</title>
        <authorList>
            <person name="Fan W."/>
            <person name="Wang S."/>
            <person name="Wang H."/>
            <person name="Wang A."/>
            <person name="Jiang F."/>
            <person name="Liu H."/>
            <person name="Zhao H."/>
            <person name="Xu D."/>
            <person name="Zhang Y."/>
        </authorList>
    </citation>
    <scope>NUCLEOTIDE SEQUENCE [LARGE SCALE GENOMIC DNA]</scope>
    <source>
        <strain evidence="2">cv. Punajuju</strain>
    </source>
</reference>
<name>A0ACB9GG80_CICIN</name>
<accession>A0ACB9GG80</accession>
<evidence type="ECO:0000313" key="2">
    <source>
        <dbReference type="Proteomes" id="UP001055811"/>
    </source>
</evidence>
<gene>
    <name evidence="1" type="ORF">L2E82_12090</name>
</gene>
<sequence>MTAMVSKEESGDCLIGSILNPFLVFNRSDDMLDCRRSQIFHRLQVTSSFASIKKDACNSKKSCISDDDDDGD</sequence>
<organism evidence="1 2">
    <name type="scientific">Cichorium intybus</name>
    <name type="common">Chicory</name>
    <dbReference type="NCBI Taxonomy" id="13427"/>
    <lineage>
        <taxon>Eukaryota</taxon>
        <taxon>Viridiplantae</taxon>
        <taxon>Streptophyta</taxon>
        <taxon>Embryophyta</taxon>
        <taxon>Tracheophyta</taxon>
        <taxon>Spermatophyta</taxon>
        <taxon>Magnoliopsida</taxon>
        <taxon>eudicotyledons</taxon>
        <taxon>Gunneridae</taxon>
        <taxon>Pentapetalae</taxon>
        <taxon>asterids</taxon>
        <taxon>campanulids</taxon>
        <taxon>Asterales</taxon>
        <taxon>Asteraceae</taxon>
        <taxon>Cichorioideae</taxon>
        <taxon>Cichorieae</taxon>
        <taxon>Cichoriinae</taxon>
        <taxon>Cichorium</taxon>
    </lineage>
</organism>
<keyword evidence="2" id="KW-1185">Reference proteome</keyword>
<dbReference type="EMBL" id="CM042010">
    <property type="protein sequence ID" value="KAI3782058.1"/>
    <property type="molecule type" value="Genomic_DNA"/>
</dbReference>
<comment type="caution">
    <text evidence="1">The sequence shown here is derived from an EMBL/GenBank/DDBJ whole genome shotgun (WGS) entry which is preliminary data.</text>
</comment>
<reference evidence="1 2" key="2">
    <citation type="journal article" date="2022" name="Mol. Ecol. Resour.">
        <title>The genomes of chicory, endive, great burdock and yacon provide insights into Asteraceae paleo-polyploidization history and plant inulin production.</title>
        <authorList>
            <person name="Fan W."/>
            <person name="Wang S."/>
            <person name="Wang H."/>
            <person name="Wang A."/>
            <person name="Jiang F."/>
            <person name="Liu H."/>
            <person name="Zhao H."/>
            <person name="Xu D."/>
            <person name="Zhang Y."/>
        </authorList>
    </citation>
    <scope>NUCLEOTIDE SEQUENCE [LARGE SCALE GENOMIC DNA]</scope>
    <source>
        <strain evidence="2">cv. Punajuju</strain>
        <tissue evidence="1">Leaves</tissue>
    </source>
</reference>
<protein>
    <submittedName>
        <fullName evidence="1">Uncharacterized protein</fullName>
    </submittedName>
</protein>
<proteinExistence type="predicted"/>
<dbReference type="Proteomes" id="UP001055811">
    <property type="component" value="Linkage Group LG02"/>
</dbReference>